<dbReference type="InterPro" id="IPR026444">
    <property type="entry name" value="Secre_tail"/>
</dbReference>
<gene>
    <name evidence="4" type="ORF">CRP01_04020</name>
</gene>
<feature type="chain" id="PRO_5012271431" description="Peptidase S74 domain-containing protein" evidence="2">
    <location>
        <begin position="20"/>
        <end position="492"/>
    </location>
</feature>
<keyword evidence="1" id="KW-0175">Coiled coil</keyword>
<name>A0A2D0NHS4_FLAN2</name>
<keyword evidence="5" id="KW-1185">Reference proteome</keyword>
<dbReference type="Gene3D" id="2.150.10.10">
    <property type="entry name" value="Serralysin-like metalloprotease, C-terminal"/>
    <property type="match status" value="1"/>
</dbReference>
<feature type="coiled-coil region" evidence="1">
    <location>
        <begin position="353"/>
        <end position="394"/>
    </location>
</feature>
<dbReference type="RefSeq" id="WP_099148719.1">
    <property type="nucleotide sequence ID" value="NZ_PDUD01000004.1"/>
</dbReference>
<evidence type="ECO:0000256" key="1">
    <source>
        <dbReference type="SAM" id="Coils"/>
    </source>
</evidence>
<evidence type="ECO:0000313" key="5">
    <source>
        <dbReference type="Proteomes" id="UP000223913"/>
    </source>
</evidence>
<protein>
    <recommendedName>
        <fullName evidence="3">Peptidase S74 domain-containing protein</fullName>
    </recommendedName>
</protein>
<proteinExistence type="predicted"/>
<accession>A0A2D0NHS4</accession>
<sequence>MKKSTILFLSLLFSFSLSAQFQLKVAGDAQILGRLELAQNGTNVFVGKSAGSVTSNGIANGFFGHSAGLKNVSGSYNTFLGAFSGYENTEGHNNVFIGGQTGNTNVDGSENVFIGLSAGYGNIHGNAITLLGSRANVSSDDLTNATAIGYYAEVAQSNSMVLGYNANVGIGTSAPSVKLEVVGKRMRLVSSANNQKYLDFRTDGNALDISSNGGQLYLSSNNGEGVMMEQFNGNVGIGNDSSPDFKLEVVGTAGKPGGGLWSDASDKRLKTDVEDFRDGLEQIRQIRPVWYRFKGDYNMPTRERYVGVIAQEMQRVAPYTVTPYRDTDEKSGVSSEFLSYNGTAVIYMLVNAAQELAEQNDEQKKTVHQLRTVVEEQQQQIEDLQDMVRQLVAANQPAVQELELHKSAELSQNHPNPFHATTTIDYFLPTDAANARLEVYSLGGQLLTVLPLTEKGKGQVQLKAGSFPAGTYLYSLIVGSEVLDTKRMVLTR</sequence>
<dbReference type="Pfam" id="PF13884">
    <property type="entry name" value="Peptidase_S74"/>
    <property type="match status" value="1"/>
</dbReference>
<feature type="domain" description="Peptidase S74" evidence="3">
    <location>
        <begin position="265"/>
        <end position="367"/>
    </location>
</feature>
<organism evidence="4 5">
    <name type="scientific">Flavilitoribacter nigricans (strain ATCC 23147 / DSM 23189 / NBRC 102662 / NCIMB 1420 / SS-2)</name>
    <name type="common">Lewinella nigricans</name>
    <dbReference type="NCBI Taxonomy" id="1122177"/>
    <lineage>
        <taxon>Bacteria</taxon>
        <taxon>Pseudomonadati</taxon>
        <taxon>Bacteroidota</taxon>
        <taxon>Saprospiria</taxon>
        <taxon>Saprospirales</taxon>
        <taxon>Lewinellaceae</taxon>
        <taxon>Flavilitoribacter</taxon>
    </lineage>
</organism>
<evidence type="ECO:0000256" key="2">
    <source>
        <dbReference type="SAM" id="SignalP"/>
    </source>
</evidence>
<dbReference type="EMBL" id="PDUD01000004">
    <property type="protein sequence ID" value="PHN07930.1"/>
    <property type="molecule type" value="Genomic_DNA"/>
</dbReference>
<dbReference type="Proteomes" id="UP000223913">
    <property type="component" value="Unassembled WGS sequence"/>
</dbReference>
<comment type="caution">
    <text evidence="4">The sequence shown here is derived from an EMBL/GenBank/DDBJ whole genome shotgun (WGS) entry which is preliminary data.</text>
</comment>
<dbReference type="NCBIfam" id="TIGR04183">
    <property type="entry name" value="Por_Secre_tail"/>
    <property type="match status" value="1"/>
</dbReference>
<dbReference type="OrthoDB" id="1223455at2"/>
<dbReference type="AlphaFoldDB" id="A0A2D0NHS4"/>
<dbReference type="PROSITE" id="PS51688">
    <property type="entry name" value="ICA"/>
    <property type="match status" value="1"/>
</dbReference>
<evidence type="ECO:0000259" key="3">
    <source>
        <dbReference type="PROSITE" id="PS51688"/>
    </source>
</evidence>
<keyword evidence="2" id="KW-0732">Signal</keyword>
<dbReference type="InterPro" id="IPR030392">
    <property type="entry name" value="S74_ICA"/>
</dbReference>
<dbReference type="InterPro" id="IPR011049">
    <property type="entry name" value="Serralysin-like_metalloprot_C"/>
</dbReference>
<evidence type="ECO:0000313" key="4">
    <source>
        <dbReference type="EMBL" id="PHN07930.1"/>
    </source>
</evidence>
<reference evidence="4 5" key="1">
    <citation type="submission" date="2017-10" db="EMBL/GenBank/DDBJ databases">
        <title>The draft genome sequence of Lewinella nigricans NBRC 102662.</title>
        <authorList>
            <person name="Wang K."/>
        </authorList>
    </citation>
    <scope>NUCLEOTIDE SEQUENCE [LARGE SCALE GENOMIC DNA]</scope>
    <source>
        <strain evidence="4 5">NBRC 102662</strain>
    </source>
</reference>
<feature type="signal peptide" evidence="2">
    <location>
        <begin position="1"/>
        <end position="19"/>
    </location>
</feature>